<dbReference type="Pfam" id="PF00534">
    <property type="entry name" value="Glycos_transf_1"/>
    <property type="match status" value="1"/>
</dbReference>
<comment type="caution">
    <text evidence="2">The sequence shown here is derived from an EMBL/GenBank/DDBJ whole genome shotgun (WGS) entry which is preliminary data.</text>
</comment>
<dbReference type="PANTHER" id="PTHR45947:SF15">
    <property type="entry name" value="TEICHURONIC ACID BIOSYNTHESIS GLYCOSYLTRANSFERASE TUAC-RELATED"/>
    <property type="match status" value="1"/>
</dbReference>
<dbReference type="SUPFAM" id="SSF53756">
    <property type="entry name" value="UDP-Glycosyltransferase/glycogen phosphorylase"/>
    <property type="match status" value="1"/>
</dbReference>
<dbReference type="InterPro" id="IPR001296">
    <property type="entry name" value="Glyco_trans_1"/>
</dbReference>
<accession>A0A2H0R547</accession>
<proteinExistence type="predicted"/>
<dbReference type="InterPro" id="IPR050194">
    <property type="entry name" value="Glycosyltransferase_grp1"/>
</dbReference>
<reference evidence="2 3" key="1">
    <citation type="submission" date="2017-09" db="EMBL/GenBank/DDBJ databases">
        <title>Depth-based differentiation of microbial function through sediment-hosted aquifers and enrichment of novel symbionts in the deep terrestrial subsurface.</title>
        <authorList>
            <person name="Probst A.J."/>
            <person name="Ladd B."/>
            <person name="Jarett J.K."/>
            <person name="Geller-Mcgrath D.E."/>
            <person name="Sieber C.M."/>
            <person name="Emerson J.B."/>
            <person name="Anantharaman K."/>
            <person name="Thomas B.C."/>
            <person name="Malmstrom R."/>
            <person name="Stieglmeier M."/>
            <person name="Klingl A."/>
            <person name="Woyke T."/>
            <person name="Ryan C.M."/>
            <person name="Banfield J.F."/>
        </authorList>
    </citation>
    <scope>NUCLEOTIDE SEQUENCE [LARGE SCALE GENOMIC DNA]</scope>
    <source>
        <strain evidence="2">CG10_big_fil_rev_8_21_14_0_10_46_23</strain>
    </source>
</reference>
<sequence length="365" mass="41779">MNLLMISGYGATRFALGERGAIFNTLSEFRRHWGRIDVIAPHLPGSPKSKQVFDNVWIHCSRWPILSQPWFILKKGQEIFRKHQFDVMTVHDYPPFYNGLGASWLCKKVGRSYLYELFHIPGYPRAGNLREKFYFLLTKILIRRITKRAGMIRIMNEREVGNFLKNRGVKPDKINLIPALYIDFDIFKPTNQKKEFDLIFVGRLSSNKGVNLFLELVKRTKLKALMVGEGPLKEKIATEIKQNQLEVNLYGWAKDATEVARLLNQSKILIMPSLNEGGPRVVLEAMACGVPVIATPVGVVPEVIQDGVSGLLVDWSVDNMVKKVGWLLDQREIRNKFIQVGLEIVKKYEKKAAIRNYAEILKGLK</sequence>
<dbReference type="Proteomes" id="UP000230232">
    <property type="component" value="Unassembled WGS sequence"/>
</dbReference>
<organism evidence="2 3">
    <name type="scientific">Candidatus Yanofskybacteria bacterium CG10_big_fil_rev_8_21_14_0_10_46_23</name>
    <dbReference type="NCBI Taxonomy" id="1975098"/>
    <lineage>
        <taxon>Bacteria</taxon>
        <taxon>Candidatus Yanofskyibacteriota</taxon>
    </lineage>
</organism>
<dbReference type="Gene3D" id="3.40.50.2000">
    <property type="entry name" value="Glycogen Phosphorylase B"/>
    <property type="match status" value="2"/>
</dbReference>
<protein>
    <recommendedName>
        <fullName evidence="1">Glycosyl transferase family 1 domain-containing protein</fullName>
    </recommendedName>
</protein>
<dbReference type="CDD" id="cd03801">
    <property type="entry name" value="GT4_PimA-like"/>
    <property type="match status" value="1"/>
</dbReference>
<dbReference type="AlphaFoldDB" id="A0A2H0R547"/>
<evidence type="ECO:0000313" key="2">
    <source>
        <dbReference type="EMBL" id="PIR41651.1"/>
    </source>
</evidence>
<evidence type="ECO:0000259" key="1">
    <source>
        <dbReference type="Pfam" id="PF00534"/>
    </source>
</evidence>
<feature type="domain" description="Glycosyl transferase family 1" evidence="1">
    <location>
        <begin position="184"/>
        <end position="339"/>
    </location>
</feature>
<dbReference type="PANTHER" id="PTHR45947">
    <property type="entry name" value="SULFOQUINOVOSYL TRANSFERASE SQD2"/>
    <property type="match status" value="1"/>
</dbReference>
<name>A0A2H0R547_9BACT</name>
<dbReference type="EMBL" id="PCXO01000003">
    <property type="protein sequence ID" value="PIR41651.1"/>
    <property type="molecule type" value="Genomic_DNA"/>
</dbReference>
<gene>
    <name evidence="2" type="ORF">COV31_00225</name>
</gene>
<evidence type="ECO:0000313" key="3">
    <source>
        <dbReference type="Proteomes" id="UP000230232"/>
    </source>
</evidence>
<dbReference type="GO" id="GO:0016757">
    <property type="term" value="F:glycosyltransferase activity"/>
    <property type="evidence" value="ECO:0007669"/>
    <property type="project" value="InterPro"/>
</dbReference>